<feature type="compositionally biased region" description="Polar residues" evidence="1">
    <location>
        <begin position="62"/>
        <end position="72"/>
    </location>
</feature>
<feature type="compositionally biased region" description="Acidic residues" evidence="1">
    <location>
        <begin position="113"/>
        <end position="125"/>
    </location>
</feature>
<proteinExistence type="predicted"/>
<feature type="region of interest" description="Disordered" evidence="1">
    <location>
        <begin position="113"/>
        <end position="179"/>
    </location>
</feature>
<keyword evidence="2" id="KW-0812">Transmembrane</keyword>
<dbReference type="Proteomes" id="UP000813385">
    <property type="component" value="Unassembled WGS sequence"/>
</dbReference>
<dbReference type="EMBL" id="JAGPXD010000001">
    <property type="protein sequence ID" value="KAH7374423.1"/>
    <property type="molecule type" value="Genomic_DNA"/>
</dbReference>
<keyword evidence="4" id="KW-1185">Reference proteome</keyword>
<evidence type="ECO:0000256" key="1">
    <source>
        <dbReference type="SAM" id="MobiDB-lite"/>
    </source>
</evidence>
<sequence length="179" mass="19897">MSSTVSILTATAINSHPHPTLAPRQELRTITQTIRLASTTFVTEVTLGGPPRVAGGEPTSAPVPNTRNTGGSSTLTGAELGAILGGVLGFVVIAILLCCCLMSRRRRQQIEQEEEYDDGIFDFDPEEPRPQPRPPQHPHRARQHRQFMSMPVPPQPLYQVNRRPPWNPVYSGPRRHLRR</sequence>
<comment type="caution">
    <text evidence="3">The sequence shown here is derived from an EMBL/GenBank/DDBJ whole genome shotgun (WGS) entry which is preliminary data.</text>
</comment>
<reference evidence="3" key="1">
    <citation type="journal article" date="2021" name="Nat. Commun.">
        <title>Genetic determinants of endophytism in the Arabidopsis root mycobiome.</title>
        <authorList>
            <person name="Mesny F."/>
            <person name="Miyauchi S."/>
            <person name="Thiergart T."/>
            <person name="Pickel B."/>
            <person name="Atanasova L."/>
            <person name="Karlsson M."/>
            <person name="Huettel B."/>
            <person name="Barry K.W."/>
            <person name="Haridas S."/>
            <person name="Chen C."/>
            <person name="Bauer D."/>
            <person name="Andreopoulos W."/>
            <person name="Pangilinan J."/>
            <person name="LaButti K."/>
            <person name="Riley R."/>
            <person name="Lipzen A."/>
            <person name="Clum A."/>
            <person name="Drula E."/>
            <person name="Henrissat B."/>
            <person name="Kohler A."/>
            <person name="Grigoriev I.V."/>
            <person name="Martin F.M."/>
            <person name="Hacquard S."/>
        </authorList>
    </citation>
    <scope>NUCLEOTIDE SEQUENCE</scope>
    <source>
        <strain evidence="3">MPI-CAGE-AT-0016</strain>
    </source>
</reference>
<keyword evidence="2" id="KW-0472">Membrane</keyword>
<accession>A0A8K0TLK5</accession>
<evidence type="ECO:0000313" key="3">
    <source>
        <dbReference type="EMBL" id="KAH7374423.1"/>
    </source>
</evidence>
<evidence type="ECO:0000313" key="4">
    <source>
        <dbReference type="Proteomes" id="UP000813385"/>
    </source>
</evidence>
<organism evidence="3 4">
    <name type="scientific">Plectosphaerella cucumerina</name>
    <dbReference type="NCBI Taxonomy" id="40658"/>
    <lineage>
        <taxon>Eukaryota</taxon>
        <taxon>Fungi</taxon>
        <taxon>Dikarya</taxon>
        <taxon>Ascomycota</taxon>
        <taxon>Pezizomycotina</taxon>
        <taxon>Sordariomycetes</taxon>
        <taxon>Hypocreomycetidae</taxon>
        <taxon>Glomerellales</taxon>
        <taxon>Plectosphaerellaceae</taxon>
        <taxon>Plectosphaerella</taxon>
    </lineage>
</organism>
<feature type="compositionally biased region" description="Basic residues" evidence="1">
    <location>
        <begin position="136"/>
        <end position="145"/>
    </location>
</feature>
<dbReference type="OrthoDB" id="4844839at2759"/>
<protein>
    <submittedName>
        <fullName evidence="3">Uncharacterized protein</fullName>
    </submittedName>
</protein>
<dbReference type="AlphaFoldDB" id="A0A8K0TLK5"/>
<keyword evidence="2" id="KW-1133">Transmembrane helix</keyword>
<gene>
    <name evidence="3" type="ORF">B0T11DRAFT_268546</name>
</gene>
<evidence type="ECO:0000256" key="2">
    <source>
        <dbReference type="SAM" id="Phobius"/>
    </source>
</evidence>
<name>A0A8K0TLK5_9PEZI</name>
<feature type="region of interest" description="Disordered" evidence="1">
    <location>
        <begin position="47"/>
        <end position="72"/>
    </location>
</feature>
<feature type="transmembrane region" description="Helical" evidence="2">
    <location>
        <begin position="80"/>
        <end position="102"/>
    </location>
</feature>